<keyword evidence="1" id="KW-0805">Transcription regulation</keyword>
<dbReference type="CDD" id="cd00182">
    <property type="entry name" value="T-box"/>
    <property type="match status" value="1"/>
</dbReference>
<evidence type="ECO:0000256" key="1">
    <source>
        <dbReference type="ARBA" id="ARBA00023015"/>
    </source>
</evidence>
<evidence type="ECO:0000313" key="7">
    <source>
        <dbReference type="EMBL" id="OAF69235.1"/>
    </source>
</evidence>
<dbReference type="PANTHER" id="PTHR11267">
    <property type="entry name" value="T-BOX PROTEIN-RELATED"/>
    <property type="match status" value="1"/>
</dbReference>
<reference evidence="7 8" key="1">
    <citation type="submission" date="2016-04" db="EMBL/GenBank/DDBJ databases">
        <title>The genome of Intoshia linei affirms orthonectids as highly simplified spiralians.</title>
        <authorList>
            <person name="Mikhailov K.V."/>
            <person name="Slusarev G.S."/>
            <person name="Nikitin M.A."/>
            <person name="Logacheva M.D."/>
            <person name="Penin A."/>
            <person name="Aleoshin V."/>
            <person name="Panchin Y.V."/>
        </authorList>
    </citation>
    <scope>NUCLEOTIDE SEQUENCE [LARGE SCALE GENOMIC DNA]</scope>
    <source>
        <strain evidence="7">Intl2013</strain>
        <tissue evidence="7">Whole animal</tissue>
    </source>
</reference>
<protein>
    <recommendedName>
        <fullName evidence="6">T-box domain-containing protein</fullName>
    </recommendedName>
</protein>
<dbReference type="PANTHER" id="PTHR11267:SF181">
    <property type="entry name" value="OPTOMOTOR-BLIND PROTEIN"/>
    <property type="match status" value="1"/>
</dbReference>
<name>A0A177B4N2_9BILA</name>
<evidence type="ECO:0000256" key="2">
    <source>
        <dbReference type="ARBA" id="ARBA00023125"/>
    </source>
</evidence>
<dbReference type="SUPFAM" id="SSF49417">
    <property type="entry name" value="p53-like transcription factors"/>
    <property type="match status" value="1"/>
</dbReference>
<dbReference type="InterPro" id="IPR036960">
    <property type="entry name" value="T-box_sf"/>
</dbReference>
<dbReference type="EMBL" id="LWCA01000314">
    <property type="protein sequence ID" value="OAF69235.1"/>
    <property type="molecule type" value="Genomic_DNA"/>
</dbReference>
<organism evidence="7 8">
    <name type="scientific">Intoshia linei</name>
    <dbReference type="NCBI Taxonomy" id="1819745"/>
    <lineage>
        <taxon>Eukaryota</taxon>
        <taxon>Metazoa</taxon>
        <taxon>Spiralia</taxon>
        <taxon>Lophotrochozoa</taxon>
        <taxon>Mesozoa</taxon>
        <taxon>Orthonectida</taxon>
        <taxon>Rhopaluridae</taxon>
        <taxon>Intoshia</taxon>
    </lineage>
</organism>
<dbReference type="GO" id="GO:0005634">
    <property type="term" value="C:nucleus"/>
    <property type="evidence" value="ECO:0007669"/>
    <property type="project" value="UniProtKB-SubCell"/>
</dbReference>
<dbReference type="GO" id="GO:0000981">
    <property type="term" value="F:DNA-binding transcription factor activity, RNA polymerase II-specific"/>
    <property type="evidence" value="ECO:0007669"/>
    <property type="project" value="TreeGrafter"/>
</dbReference>
<comment type="caution">
    <text evidence="7">The sequence shown here is derived from an EMBL/GenBank/DDBJ whole genome shotgun (WGS) entry which is preliminary data.</text>
</comment>
<dbReference type="AlphaFoldDB" id="A0A177B4N2"/>
<keyword evidence="4 5" id="KW-0539">Nucleus</keyword>
<evidence type="ECO:0000259" key="6">
    <source>
        <dbReference type="PROSITE" id="PS50252"/>
    </source>
</evidence>
<dbReference type="SMART" id="SM00425">
    <property type="entry name" value="TBOX"/>
    <property type="match status" value="1"/>
</dbReference>
<dbReference type="PROSITE" id="PS50252">
    <property type="entry name" value="TBOX_3"/>
    <property type="match status" value="1"/>
</dbReference>
<evidence type="ECO:0000256" key="3">
    <source>
        <dbReference type="ARBA" id="ARBA00023163"/>
    </source>
</evidence>
<gene>
    <name evidence="7" type="ORF">A3Q56_03028</name>
</gene>
<dbReference type="Proteomes" id="UP000078046">
    <property type="component" value="Unassembled WGS sequence"/>
</dbReference>
<dbReference type="InterPro" id="IPR046360">
    <property type="entry name" value="T-box_DNA-bd"/>
</dbReference>
<keyword evidence="8" id="KW-1185">Reference proteome</keyword>
<dbReference type="Pfam" id="PF00907">
    <property type="entry name" value="T-box"/>
    <property type="match status" value="1"/>
</dbReference>
<feature type="domain" description="T-box" evidence="6">
    <location>
        <begin position="78"/>
        <end position="256"/>
    </location>
</feature>
<evidence type="ECO:0000256" key="5">
    <source>
        <dbReference type="PROSITE-ProRule" id="PRU00201"/>
    </source>
</evidence>
<keyword evidence="2 5" id="KW-0238">DNA-binding</keyword>
<dbReference type="Gene3D" id="2.60.40.820">
    <property type="entry name" value="Transcription factor, T-box"/>
    <property type="match status" value="1"/>
</dbReference>
<dbReference type="GO" id="GO:0000785">
    <property type="term" value="C:chromatin"/>
    <property type="evidence" value="ECO:0007669"/>
    <property type="project" value="TreeGrafter"/>
</dbReference>
<comment type="subcellular location">
    <subcellularLocation>
        <location evidence="5">Nucleus</location>
    </subcellularLocation>
</comment>
<sequence>MISTPSSDLSFFTPRLEILNNGRTYQKNSTHYIPMISCRLNETPKNVPSYFNNCKQLLSNQSTADPSQQYIKLPVLQLLDLDIWSAFNKVTNEMIVRREGRSIFPRFSLCVTNLNPDVYYTFALCFVRTKESKFKYDRKKWCEVLESSESIEQSLSYKHPDSPQLGKRWSEIIKFNRLKVSNARNDSYKELVKLTSLRQYVPMIEVFIHNLMTSHMRCIKREKFDEAKFIVVTAYNNPKLGQLKSQLNPYSKKIKYKC</sequence>
<dbReference type="InterPro" id="IPR008967">
    <property type="entry name" value="p53-like_TF_DNA-bd_sf"/>
</dbReference>
<proteinExistence type="predicted"/>
<comment type="caution">
    <text evidence="5">Lacks conserved residue(s) required for the propagation of feature annotation.</text>
</comment>
<accession>A0A177B4N2</accession>
<dbReference type="GO" id="GO:0000978">
    <property type="term" value="F:RNA polymerase II cis-regulatory region sequence-specific DNA binding"/>
    <property type="evidence" value="ECO:0007669"/>
    <property type="project" value="InterPro"/>
</dbReference>
<dbReference type="GO" id="GO:0045893">
    <property type="term" value="P:positive regulation of DNA-templated transcription"/>
    <property type="evidence" value="ECO:0007669"/>
    <property type="project" value="InterPro"/>
</dbReference>
<dbReference type="PRINTS" id="PR00937">
    <property type="entry name" value="TBOX"/>
</dbReference>
<dbReference type="OrthoDB" id="7442607at2759"/>
<dbReference type="GO" id="GO:0001708">
    <property type="term" value="P:cell fate specification"/>
    <property type="evidence" value="ECO:0007669"/>
    <property type="project" value="TreeGrafter"/>
</dbReference>
<evidence type="ECO:0000256" key="4">
    <source>
        <dbReference type="ARBA" id="ARBA00023242"/>
    </source>
</evidence>
<dbReference type="InterPro" id="IPR001699">
    <property type="entry name" value="TF_T-box"/>
</dbReference>
<evidence type="ECO:0000313" key="8">
    <source>
        <dbReference type="Proteomes" id="UP000078046"/>
    </source>
</evidence>
<keyword evidence="3" id="KW-0804">Transcription</keyword>